<dbReference type="GeneID" id="109704749"/>
<dbReference type="Pfam" id="PF07727">
    <property type="entry name" value="RVT_2"/>
    <property type="match status" value="1"/>
</dbReference>
<name>A0A6P5ED23_ANACO</name>
<dbReference type="Proteomes" id="UP000515123">
    <property type="component" value="Unplaced"/>
</dbReference>
<protein>
    <submittedName>
        <fullName evidence="3">Uncharacterized protein LOC109704749</fullName>
    </submittedName>
</protein>
<evidence type="ECO:0000313" key="3">
    <source>
        <dbReference type="RefSeq" id="XP_020081112.1"/>
    </source>
</evidence>
<sequence>MGDREHRDDPKTYNEVIFDIDSEKWLDAMKSEIDSMHSNQVWVLVDPPEGIVPIGCKWIYKRKIGSDGKVETYKARLVSKGYSQRKGIDYQGTFSPVAMLKSIRTLLALAAYYDDEI</sequence>
<gene>
    <name evidence="3" type="primary">LOC109704749</name>
</gene>
<reference evidence="3" key="2">
    <citation type="submission" date="2025-08" db="UniProtKB">
        <authorList>
            <consortium name="RefSeq"/>
        </authorList>
    </citation>
    <scope>IDENTIFICATION</scope>
    <source>
        <tissue evidence="3">Leaf</tissue>
    </source>
</reference>
<feature type="domain" description="Reverse transcriptase Ty1/copia-type" evidence="1">
    <location>
        <begin position="39"/>
        <end position="114"/>
    </location>
</feature>
<proteinExistence type="predicted"/>
<dbReference type="AlphaFoldDB" id="A0A6P5ED23"/>
<dbReference type="InterPro" id="IPR013103">
    <property type="entry name" value="RVT_2"/>
</dbReference>
<keyword evidence="2" id="KW-1185">Reference proteome</keyword>
<reference evidence="2" key="1">
    <citation type="journal article" date="2015" name="Nat. Genet.">
        <title>The pineapple genome and the evolution of CAM photosynthesis.</title>
        <authorList>
            <person name="Ming R."/>
            <person name="VanBuren R."/>
            <person name="Wai C.M."/>
            <person name="Tang H."/>
            <person name="Schatz M.C."/>
            <person name="Bowers J.E."/>
            <person name="Lyons E."/>
            <person name="Wang M.L."/>
            <person name="Chen J."/>
            <person name="Biggers E."/>
            <person name="Zhang J."/>
            <person name="Huang L."/>
            <person name="Zhang L."/>
            <person name="Miao W."/>
            <person name="Zhang J."/>
            <person name="Ye Z."/>
            <person name="Miao C."/>
            <person name="Lin Z."/>
            <person name="Wang H."/>
            <person name="Zhou H."/>
            <person name="Yim W.C."/>
            <person name="Priest H.D."/>
            <person name="Zheng C."/>
            <person name="Woodhouse M."/>
            <person name="Edger P.P."/>
            <person name="Guyot R."/>
            <person name="Guo H.B."/>
            <person name="Guo H."/>
            <person name="Zheng G."/>
            <person name="Singh R."/>
            <person name="Sharma A."/>
            <person name="Min X."/>
            <person name="Zheng Y."/>
            <person name="Lee H."/>
            <person name="Gurtowski J."/>
            <person name="Sedlazeck F.J."/>
            <person name="Harkess A."/>
            <person name="McKain M.R."/>
            <person name="Liao Z."/>
            <person name="Fang J."/>
            <person name="Liu J."/>
            <person name="Zhang X."/>
            <person name="Zhang Q."/>
            <person name="Hu W."/>
            <person name="Qin Y."/>
            <person name="Wang K."/>
            <person name="Chen L.Y."/>
            <person name="Shirley N."/>
            <person name="Lin Y.R."/>
            <person name="Liu L.Y."/>
            <person name="Hernandez A.G."/>
            <person name="Wright C.L."/>
            <person name="Bulone V."/>
            <person name="Tuskan G.A."/>
            <person name="Heath K."/>
            <person name="Zee F."/>
            <person name="Moore P.H."/>
            <person name="Sunkar R."/>
            <person name="Leebens-Mack J.H."/>
            <person name="Mockler T."/>
            <person name="Bennetzen J.L."/>
            <person name="Freeling M."/>
            <person name="Sankoff D."/>
            <person name="Paterson A.H."/>
            <person name="Zhu X."/>
            <person name="Yang X."/>
            <person name="Smith J.A."/>
            <person name="Cushman J.C."/>
            <person name="Paull R.E."/>
            <person name="Yu Q."/>
        </authorList>
    </citation>
    <scope>NUCLEOTIDE SEQUENCE [LARGE SCALE GENOMIC DNA]</scope>
    <source>
        <strain evidence="2">cv. F153</strain>
    </source>
</reference>
<evidence type="ECO:0000259" key="1">
    <source>
        <dbReference type="Pfam" id="PF07727"/>
    </source>
</evidence>
<accession>A0A6P5ED23</accession>
<organism evidence="2 3">
    <name type="scientific">Ananas comosus</name>
    <name type="common">Pineapple</name>
    <name type="synonym">Ananas ananas</name>
    <dbReference type="NCBI Taxonomy" id="4615"/>
    <lineage>
        <taxon>Eukaryota</taxon>
        <taxon>Viridiplantae</taxon>
        <taxon>Streptophyta</taxon>
        <taxon>Embryophyta</taxon>
        <taxon>Tracheophyta</taxon>
        <taxon>Spermatophyta</taxon>
        <taxon>Magnoliopsida</taxon>
        <taxon>Liliopsida</taxon>
        <taxon>Poales</taxon>
        <taxon>Bromeliaceae</taxon>
        <taxon>Bromelioideae</taxon>
        <taxon>Ananas</taxon>
    </lineage>
</organism>
<evidence type="ECO:0000313" key="2">
    <source>
        <dbReference type="Proteomes" id="UP000515123"/>
    </source>
</evidence>
<dbReference type="RefSeq" id="XP_020081112.1">
    <property type="nucleotide sequence ID" value="XM_020225523.1"/>
</dbReference>
<dbReference type="OrthoDB" id="1930494at2759"/>